<dbReference type="PROSITE" id="PS50987">
    <property type="entry name" value="HTH_ARSR_2"/>
    <property type="match status" value="1"/>
</dbReference>
<dbReference type="InterPro" id="IPR011991">
    <property type="entry name" value="ArsR-like_HTH"/>
</dbReference>
<dbReference type="SMART" id="SM00418">
    <property type="entry name" value="HTH_ARSR"/>
    <property type="match status" value="1"/>
</dbReference>
<comment type="caution">
    <text evidence="5">The sequence shown here is derived from an EMBL/GenBank/DDBJ whole genome shotgun (WGS) entry which is preliminary data.</text>
</comment>
<sequence length="172" mass="19018">MTETDPVLRALAHPVRLKMLNLMWPGPLSAAELARELGISHALASQHLRRLDAVGLVELAEERIRRGGRERRYKTVHGSPLSDQREGAPLLAETLAHSLRERAGRRAEGGEGVTVDAELWVDPRTWEDIRVRLAEIAAELHDAARSPHTPDTVPVGISMMAFPVQDATPPER</sequence>
<dbReference type="InterPro" id="IPR001845">
    <property type="entry name" value="HTH_ArsR_DNA-bd_dom"/>
</dbReference>
<dbReference type="Gene3D" id="1.10.10.10">
    <property type="entry name" value="Winged helix-like DNA-binding domain superfamily/Winged helix DNA-binding domain"/>
    <property type="match status" value="1"/>
</dbReference>
<evidence type="ECO:0000313" key="6">
    <source>
        <dbReference type="Proteomes" id="UP000600946"/>
    </source>
</evidence>
<dbReference type="Proteomes" id="UP000600946">
    <property type="component" value="Unassembled WGS sequence"/>
</dbReference>
<protein>
    <recommendedName>
        <fullName evidence="4">HTH arsR-type domain-containing protein</fullName>
    </recommendedName>
</protein>
<keyword evidence="1" id="KW-0805">Transcription regulation</keyword>
<evidence type="ECO:0000259" key="4">
    <source>
        <dbReference type="PROSITE" id="PS50987"/>
    </source>
</evidence>
<dbReference type="PANTHER" id="PTHR33154:SF33">
    <property type="entry name" value="TRANSCRIPTIONAL REPRESSOR SDPR"/>
    <property type="match status" value="1"/>
</dbReference>
<organism evidence="5 6">
    <name type="scientific">Streptomyces xanthochromogenes</name>
    <dbReference type="NCBI Taxonomy" id="67384"/>
    <lineage>
        <taxon>Bacteria</taxon>
        <taxon>Bacillati</taxon>
        <taxon>Actinomycetota</taxon>
        <taxon>Actinomycetes</taxon>
        <taxon>Kitasatosporales</taxon>
        <taxon>Streptomycetaceae</taxon>
        <taxon>Streptomyces</taxon>
    </lineage>
</organism>
<reference evidence="6" key="1">
    <citation type="journal article" date="2019" name="Int. J. Syst. Evol. Microbiol.">
        <title>The Global Catalogue of Microorganisms (GCM) 10K type strain sequencing project: providing services to taxonomists for standard genome sequencing and annotation.</title>
        <authorList>
            <consortium name="The Broad Institute Genomics Platform"/>
            <consortium name="The Broad Institute Genome Sequencing Center for Infectious Disease"/>
            <person name="Wu L."/>
            <person name="Ma J."/>
        </authorList>
    </citation>
    <scope>NUCLEOTIDE SEQUENCE [LARGE SCALE GENOMIC DNA]</scope>
    <source>
        <strain evidence="6">JCM 4594</strain>
    </source>
</reference>
<name>A0ABQ2ZGQ9_9ACTN</name>
<dbReference type="CDD" id="cd00090">
    <property type="entry name" value="HTH_ARSR"/>
    <property type="match status" value="1"/>
</dbReference>
<keyword evidence="2" id="KW-0238">DNA-binding</keyword>
<dbReference type="EMBL" id="BMUU01000001">
    <property type="protein sequence ID" value="GGY16073.1"/>
    <property type="molecule type" value="Genomic_DNA"/>
</dbReference>
<dbReference type="InterPro" id="IPR036390">
    <property type="entry name" value="WH_DNA-bd_sf"/>
</dbReference>
<gene>
    <name evidence="5" type="ORF">GCM10010326_04940</name>
</gene>
<keyword evidence="6" id="KW-1185">Reference proteome</keyword>
<dbReference type="InterPro" id="IPR036388">
    <property type="entry name" value="WH-like_DNA-bd_sf"/>
</dbReference>
<dbReference type="Pfam" id="PF12840">
    <property type="entry name" value="HTH_20"/>
    <property type="match status" value="1"/>
</dbReference>
<evidence type="ECO:0000256" key="3">
    <source>
        <dbReference type="ARBA" id="ARBA00023163"/>
    </source>
</evidence>
<proteinExistence type="predicted"/>
<keyword evidence="3" id="KW-0804">Transcription</keyword>
<dbReference type="SUPFAM" id="SSF46785">
    <property type="entry name" value="Winged helix' DNA-binding domain"/>
    <property type="match status" value="1"/>
</dbReference>
<evidence type="ECO:0000313" key="5">
    <source>
        <dbReference type="EMBL" id="GGY16073.1"/>
    </source>
</evidence>
<dbReference type="GeneID" id="96288519"/>
<dbReference type="InterPro" id="IPR051081">
    <property type="entry name" value="HTH_MetalResp_TranReg"/>
</dbReference>
<evidence type="ECO:0000256" key="1">
    <source>
        <dbReference type="ARBA" id="ARBA00023015"/>
    </source>
</evidence>
<dbReference type="RefSeq" id="WP_167160896.1">
    <property type="nucleotide sequence ID" value="NZ_BMUU01000001.1"/>
</dbReference>
<dbReference type="PANTHER" id="PTHR33154">
    <property type="entry name" value="TRANSCRIPTIONAL REGULATOR, ARSR FAMILY"/>
    <property type="match status" value="1"/>
</dbReference>
<feature type="domain" description="HTH arsR-type" evidence="4">
    <location>
        <begin position="1"/>
        <end position="102"/>
    </location>
</feature>
<evidence type="ECO:0000256" key="2">
    <source>
        <dbReference type="ARBA" id="ARBA00023125"/>
    </source>
</evidence>
<accession>A0ABQ2ZGQ9</accession>